<evidence type="ECO:0000313" key="5">
    <source>
        <dbReference type="Proteomes" id="UP000272888"/>
    </source>
</evidence>
<feature type="binding site" evidence="3">
    <location>
        <position position="60"/>
    </location>
    <ligand>
        <name>Mg(2+)</name>
        <dbReference type="ChEBI" id="CHEBI:18420"/>
        <label>1</label>
    </ligand>
</feature>
<feature type="binding site" evidence="3">
    <location>
        <position position="61"/>
    </location>
    <ligand>
        <name>Mg(2+)</name>
        <dbReference type="ChEBI" id="CHEBI:18420"/>
        <label>1</label>
    </ligand>
</feature>
<comment type="cofactor">
    <cofactor evidence="3">
        <name>Mg(2+)</name>
        <dbReference type="ChEBI" id="CHEBI:18420"/>
    </cofactor>
    <text evidence="3">Binds 2 magnesium ions per subunit.</text>
</comment>
<keyword evidence="3" id="KW-0479">Metal-binding</keyword>
<evidence type="ECO:0000256" key="3">
    <source>
        <dbReference type="PIRSR" id="PIRSR605502-1"/>
    </source>
</evidence>
<keyword evidence="5" id="KW-1185">Reference proteome</keyword>
<dbReference type="Gene3D" id="1.10.4080.10">
    <property type="entry name" value="ADP-ribosylation/Crystallin J1"/>
    <property type="match status" value="1"/>
</dbReference>
<keyword evidence="3" id="KW-0460">Magnesium</keyword>
<dbReference type="EMBL" id="RAWB01000220">
    <property type="protein sequence ID" value="RKH56162.1"/>
    <property type="molecule type" value="Genomic_DNA"/>
</dbReference>
<evidence type="ECO:0000256" key="1">
    <source>
        <dbReference type="ARBA" id="ARBA00010702"/>
    </source>
</evidence>
<dbReference type="RefSeq" id="WP_120645087.1">
    <property type="nucleotide sequence ID" value="NZ_RAWB01000220.1"/>
</dbReference>
<feature type="binding site" evidence="3">
    <location>
        <position position="264"/>
    </location>
    <ligand>
        <name>Mg(2+)</name>
        <dbReference type="ChEBI" id="CHEBI:18420"/>
        <label>1</label>
    </ligand>
</feature>
<sequence length="311" mass="33719">MVGREERVAGGLYGLLIGDALGVPYEFHPPEDIPAPEAIDYTPPPGFDRAHDGVPPGTWSDDGAHALCLLDSLTHQKRLDCEDLGRRLVAWFDKGYLAVDGRVFDIGIQTRTALGRLRGGSPALLAGPAGEKDNGNGSLMRVLPLALWHQGKDAALVSDAMAQSRVTHGHLRSQVCCAVYCLWARRILQGAESPWNEAVATFRDLYPEAFPARTELDLHLRPEDLTPGQGSGYVVDCLRSARDCVEQGRTYEEVVKAAIRLGRDTDTTAAVAGGIAGLVYGLQGIPHRWRSMLRGEELVAPLLQRLLKATG</sequence>
<dbReference type="Proteomes" id="UP000272888">
    <property type="component" value="Unassembled WGS sequence"/>
</dbReference>
<organism evidence="4 5">
    <name type="scientific">Corallococcus llansteffanensis</name>
    <dbReference type="NCBI Taxonomy" id="2316731"/>
    <lineage>
        <taxon>Bacteria</taxon>
        <taxon>Pseudomonadati</taxon>
        <taxon>Myxococcota</taxon>
        <taxon>Myxococcia</taxon>
        <taxon>Myxococcales</taxon>
        <taxon>Cystobacterineae</taxon>
        <taxon>Myxococcaceae</taxon>
        <taxon>Corallococcus</taxon>
    </lineage>
</organism>
<protein>
    <submittedName>
        <fullName evidence="4">ADP-ribosylglycohydrolase family protein</fullName>
    </submittedName>
</protein>
<keyword evidence="2 4" id="KW-0378">Hydrolase</keyword>
<dbReference type="InterPro" id="IPR005502">
    <property type="entry name" value="Ribosyl_crysJ1"/>
</dbReference>
<dbReference type="PANTHER" id="PTHR16222">
    <property type="entry name" value="ADP-RIBOSYLGLYCOHYDROLASE"/>
    <property type="match status" value="1"/>
</dbReference>
<name>A0A3A8PUT9_9BACT</name>
<dbReference type="GO" id="GO:0016787">
    <property type="term" value="F:hydrolase activity"/>
    <property type="evidence" value="ECO:0007669"/>
    <property type="project" value="UniProtKB-KW"/>
</dbReference>
<comment type="similarity">
    <text evidence="1">Belongs to the ADP-ribosylglycohydrolase family.</text>
</comment>
<accession>A0A3A8PUT9</accession>
<feature type="binding site" evidence="3">
    <location>
        <position position="266"/>
    </location>
    <ligand>
        <name>Mg(2+)</name>
        <dbReference type="ChEBI" id="CHEBI:18420"/>
        <label>1</label>
    </ligand>
</feature>
<evidence type="ECO:0000313" key="4">
    <source>
        <dbReference type="EMBL" id="RKH56162.1"/>
    </source>
</evidence>
<feature type="binding site" evidence="3">
    <location>
        <position position="267"/>
    </location>
    <ligand>
        <name>Mg(2+)</name>
        <dbReference type="ChEBI" id="CHEBI:18420"/>
        <label>1</label>
    </ligand>
</feature>
<reference evidence="5" key="1">
    <citation type="submission" date="2018-09" db="EMBL/GenBank/DDBJ databases">
        <authorList>
            <person name="Livingstone P.G."/>
            <person name="Whitworth D.E."/>
        </authorList>
    </citation>
    <scope>NUCLEOTIDE SEQUENCE [LARGE SCALE GENOMIC DNA]</scope>
    <source>
        <strain evidence="5">CA051B</strain>
    </source>
</reference>
<evidence type="ECO:0000256" key="2">
    <source>
        <dbReference type="ARBA" id="ARBA00022801"/>
    </source>
</evidence>
<dbReference type="InterPro" id="IPR036705">
    <property type="entry name" value="Ribosyl_crysJ1_sf"/>
</dbReference>
<proteinExistence type="inferred from homology"/>
<gene>
    <name evidence="4" type="ORF">D7V93_20865</name>
</gene>
<dbReference type="AlphaFoldDB" id="A0A3A8PUT9"/>
<dbReference type="SUPFAM" id="SSF101478">
    <property type="entry name" value="ADP-ribosylglycohydrolase"/>
    <property type="match status" value="1"/>
</dbReference>
<dbReference type="InterPro" id="IPR050792">
    <property type="entry name" value="ADP-ribosylglycohydrolase"/>
</dbReference>
<dbReference type="Pfam" id="PF03747">
    <property type="entry name" value="ADP_ribosyl_GH"/>
    <property type="match status" value="1"/>
</dbReference>
<dbReference type="PANTHER" id="PTHR16222:SF24">
    <property type="entry name" value="ADP-RIBOSYLHYDROLASE ARH3"/>
    <property type="match status" value="1"/>
</dbReference>
<dbReference type="GO" id="GO:0046872">
    <property type="term" value="F:metal ion binding"/>
    <property type="evidence" value="ECO:0007669"/>
    <property type="project" value="UniProtKB-KW"/>
</dbReference>
<comment type="caution">
    <text evidence="4">The sequence shown here is derived from an EMBL/GenBank/DDBJ whole genome shotgun (WGS) entry which is preliminary data.</text>
</comment>
<feature type="binding site" evidence="3">
    <location>
        <position position="62"/>
    </location>
    <ligand>
        <name>Mg(2+)</name>
        <dbReference type="ChEBI" id="CHEBI:18420"/>
        <label>1</label>
    </ligand>
</feature>